<keyword evidence="1" id="KW-0540">Nuclease</keyword>
<dbReference type="RefSeq" id="WP_330108943.1">
    <property type="nucleotide sequence ID" value="NZ_JAZDQT010000003.1"/>
</dbReference>
<keyword evidence="2" id="KW-0378">Hydrolase</keyword>
<evidence type="ECO:0000313" key="5">
    <source>
        <dbReference type="EMBL" id="MEE1946643.1"/>
    </source>
</evidence>
<proteinExistence type="predicted"/>
<dbReference type="PANTHER" id="PTHR30231">
    <property type="entry name" value="DNA POLYMERASE III SUBUNIT EPSILON"/>
    <property type="match status" value="1"/>
</dbReference>
<comment type="caution">
    <text evidence="5">The sequence shown here is derived from an EMBL/GenBank/DDBJ whole genome shotgun (WGS) entry which is preliminary data.</text>
</comment>
<keyword evidence="6" id="KW-1185">Reference proteome</keyword>
<dbReference type="Proteomes" id="UP001336835">
    <property type="component" value="Unassembled WGS sequence"/>
</dbReference>
<feature type="domain" description="Exonuclease" evidence="4">
    <location>
        <begin position="1"/>
        <end position="189"/>
    </location>
</feature>
<dbReference type="InterPro" id="IPR013520">
    <property type="entry name" value="Ribonucl_H"/>
</dbReference>
<evidence type="ECO:0000313" key="6">
    <source>
        <dbReference type="Proteomes" id="UP001336835"/>
    </source>
</evidence>
<dbReference type="SUPFAM" id="SSF53098">
    <property type="entry name" value="Ribonuclease H-like"/>
    <property type="match status" value="1"/>
</dbReference>
<dbReference type="EMBL" id="JAZDQT010000003">
    <property type="protein sequence ID" value="MEE1946643.1"/>
    <property type="molecule type" value="Genomic_DNA"/>
</dbReference>
<keyword evidence="3 5" id="KW-0269">Exonuclease</keyword>
<evidence type="ECO:0000256" key="1">
    <source>
        <dbReference type="ARBA" id="ARBA00022722"/>
    </source>
</evidence>
<sequence>MYLFFDTETTGLPKNWKAAVTDLANWPRLVQLAYLYFNAKGELIASGDFIVRPEGFIIPKESSDIHGITTERAINEGLSLKVVLENFYGYLDSCTHLVAHNMSFDEKIMGAELLRNNMKELISQKSRICTMLGTKNYCALPGPYGYKWPKLSELHYKLFGSDFMEAHNAAADIQATARCFWELRKRRLI</sequence>
<evidence type="ECO:0000256" key="2">
    <source>
        <dbReference type="ARBA" id="ARBA00022801"/>
    </source>
</evidence>
<name>A0ABU7IB00_9SPHI</name>
<dbReference type="GO" id="GO:0004527">
    <property type="term" value="F:exonuclease activity"/>
    <property type="evidence" value="ECO:0007669"/>
    <property type="project" value="UniProtKB-KW"/>
</dbReference>
<gene>
    <name evidence="5" type="ORF">VRU48_16070</name>
</gene>
<accession>A0ABU7IB00</accession>
<dbReference type="InterPro" id="IPR012337">
    <property type="entry name" value="RNaseH-like_sf"/>
</dbReference>
<dbReference type="InterPro" id="IPR036397">
    <property type="entry name" value="RNaseH_sf"/>
</dbReference>
<dbReference type="Pfam" id="PF00929">
    <property type="entry name" value="RNase_T"/>
    <property type="match status" value="1"/>
</dbReference>
<evidence type="ECO:0000259" key="4">
    <source>
        <dbReference type="SMART" id="SM00479"/>
    </source>
</evidence>
<dbReference type="SMART" id="SM00479">
    <property type="entry name" value="EXOIII"/>
    <property type="match status" value="1"/>
</dbReference>
<evidence type="ECO:0000256" key="3">
    <source>
        <dbReference type="ARBA" id="ARBA00022839"/>
    </source>
</evidence>
<dbReference type="CDD" id="cd06127">
    <property type="entry name" value="DEDDh"/>
    <property type="match status" value="1"/>
</dbReference>
<reference evidence="5 6" key="1">
    <citation type="submission" date="2024-01" db="EMBL/GenBank/DDBJ databases">
        <title>Pedobacter sp. nov., isolated from fresh soil.</title>
        <authorList>
            <person name="Le N.T.T."/>
        </authorList>
    </citation>
    <scope>NUCLEOTIDE SEQUENCE [LARGE SCALE GENOMIC DNA]</scope>
    <source>
        <strain evidence="5 6">KR3-3</strain>
    </source>
</reference>
<organism evidence="5 6">
    <name type="scientific">Pedobacter albus</name>
    <dbReference type="NCBI Taxonomy" id="3113905"/>
    <lineage>
        <taxon>Bacteria</taxon>
        <taxon>Pseudomonadati</taxon>
        <taxon>Bacteroidota</taxon>
        <taxon>Sphingobacteriia</taxon>
        <taxon>Sphingobacteriales</taxon>
        <taxon>Sphingobacteriaceae</taxon>
        <taxon>Pedobacter</taxon>
    </lineage>
</organism>
<dbReference type="Gene3D" id="3.30.420.10">
    <property type="entry name" value="Ribonuclease H-like superfamily/Ribonuclease H"/>
    <property type="match status" value="1"/>
</dbReference>
<protein>
    <submittedName>
        <fullName evidence="5">3'-5' exonuclease</fullName>
    </submittedName>
</protein>
<dbReference type="PANTHER" id="PTHR30231:SF4">
    <property type="entry name" value="PROTEIN NEN2"/>
    <property type="match status" value="1"/>
</dbReference>